<dbReference type="PANTHER" id="PTHR31635:SF196">
    <property type="entry name" value="REVERSE TRANSCRIPTASE DOMAIN-CONTAINING PROTEIN-RELATED"/>
    <property type="match status" value="1"/>
</dbReference>
<evidence type="ECO:0000259" key="1">
    <source>
        <dbReference type="PROSITE" id="PS50878"/>
    </source>
</evidence>
<dbReference type="PANTHER" id="PTHR31635">
    <property type="entry name" value="REVERSE TRANSCRIPTASE DOMAIN-CONTAINING PROTEIN-RELATED"/>
    <property type="match status" value="1"/>
</dbReference>
<sequence length="300" mass="33818">MLKSKFKREAIESLTTEQGEVLTERKDILAETQRDMIVAFWRDSRLTVKTLKGVIKLIPKKDDKSRLRDWLPISLLGITYKIISKLLAERLKPMLPGLVNDQQIGFVPGRSIFDVILVVKLGQEWAQTTGQKRIFLKLDFVKAYDRVNHNYVWRVLDTMGFGSQFITLLKGLVENATSVVHLNGAFTRDVQLERGVRQGCPIAPMLFTLSTQPLMELLRSEQIKGHLHGLEARNGRQVLDALFADDTGLMLHADAENWKRATEVIQKFEVMSGARLNVSKSLAVPIGFTEPPGVAEKVGL</sequence>
<dbReference type="PROSITE" id="PS50878">
    <property type="entry name" value="RT_POL"/>
    <property type="match status" value="1"/>
</dbReference>
<dbReference type="CDD" id="cd01650">
    <property type="entry name" value="RT_nLTR_like"/>
    <property type="match status" value="1"/>
</dbReference>
<dbReference type="SUPFAM" id="SSF56672">
    <property type="entry name" value="DNA/RNA polymerases"/>
    <property type="match status" value="1"/>
</dbReference>
<evidence type="ECO:0000313" key="3">
    <source>
        <dbReference type="Proteomes" id="UP001633002"/>
    </source>
</evidence>
<dbReference type="InterPro" id="IPR043502">
    <property type="entry name" value="DNA/RNA_pol_sf"/>
</dbReference>
<gene>
    <name evidence="2" type="ORF">R1sor_022794</name>
</gene>
<comment type="caution">
    <text evidence="2">The sequence shown here is derived from an EMBL/GenBank/DDBJ whole genome shotgun (WGS) entry which is preliminary data.</text>
</comment>
<dbReference type="EMBL" id="JBJQOH010000007">
    <property type="protein sequence ID" value="KAL3679838.1"/>
    <property type="molecule type" value="Genomic_DNA"/>
</dbReference>
<dbReference type="Pfam" id="PF00078">
    <property type="entry name" value="RVT_1"/>
    <property type="match status" value="1"/>
</dbReference>
<dbReference type="InterPro" id="IPR000477">
    <property type="entry name" value="RT_dom"/>
</dbReference>
<organism evidence="2 3">
    <name type="scientific">Riccia sorocarpa</name>
    <dbReference type="NCBI Taxonomy" id="122646"/>
    <lineage>
        <taxon>Eukaryota</taxon>
        <taxon>Viridiplantae</taxon>
        <taxon>Streptophyta</taxon>
        <taxon>Embryophyta</taxon>
        <taxon>Marchantiophyta</taxon>
        <taxon>Marchantiopsida</taxon>
        <taxon>Marchantiidae</taxon>
        <taxon>Marchantiales</taxon>
        <taxon>Ricciaceae</taxon>
        <taxon>Riccia</taxon>
    </lineage>
</organism>
<evidence type="ECO:0000313" key="2">
    <source>
        <dbReference type="EMBL" id="KAL3679838.1"/>
    </source>
</evidence>
<name>A0ABD3GLN0_9MARC</name>
<dbReference type="Proteomes" id="UP001633002">
    <property type="component" value="Unassembled WGS sequence"/>
</dbReference>
<dbReference type="AlphaFoldDB" id="A0ABD3GLN0"/>
<keyword evidence="3" id="KW-1185">Reference proteome</keyword>
<proteinExistence type="predicted"/>
<accession>A0ABD3GLN0</accession>
<feature type="domain" description="Reverse transcriptase" evidence="1">
    <location>
        <begin position="39"/>
        <end position="300"/>
    </location>
</feature>
<reference evidence="2 3" key="1">
    <citation type="submission" date="2024-09" db="EMBL/GenBank/DDBJ databases">
        <title>Chromosome-scale assembly of Riccia sorocarpa.</title>
        <authorList>
            <person name="Paukszto L."/>
        </authorList>
    </citation>
    <scope>NUCLEOTIDE SEQUENCE [LARGE SCALE GENOMIC DNA]</scope>
    <source>
        <strain evidence="2">LP-2024</strain>
        <tissue evidence="2">Aerial parts of the thallus</tissue>
    </source>
</reference>
<protein>
    <recommendedName>
        <fullName evidence="1">Reverse transcriptase domain-containing protein</fullName>
    </recommendedName>
</protein>